<keyword evidence="3" id="KW-1185">Reference proteome</keyword>
<organism evidence="2 3">
    <name type="scientific">Rubroshorea leprosula</name>
    <dbReference type="NCBI Taxonomy" id="152421"/>
    <lineage>
        <taxon>Eukaryota</taxon>
        <taxon>Viridiplantae</taxon>
        <taxon>Streptophyta</taxon>
        <taxon>Embryophyta</taxon>
        <taxon>Tracheophyta</taxon>
        <taxon>Spermatophyta</taxon>
        <taxon>Magnoliopsida</taxon>
        <taxon>eudicotyledons</taxon>
        <taxon>Gunneridae</taxon>
        <taxon>Pentapetalae</taxon>
        <taxon>rosids</taxon>
        <taxon>malvids</taxon>
        <taxon>Malvales</taxon>
        <taxon>Dipterocarpaceae</taxon>
        <taxon>Rubroshorea</taxon>
    </lineage>
</organism>
<feature type="region of interest" description="Disordered" evidence="1">
    <location>
        <begin position="146"/>
        <end position="176"/>
    </location>
</feature>
<evidence type="ECO:0000313" key="2">
    <source>
        <dbReference type="EMBL" id="GKV31720.1"/>
    </source>
</evidence>
<name>A0AAV5L390_9ROSI</name>
<comment type="caution">
    <text evidence="2">The sequence shown here is derived from an EMBL/GenBank/DDBJ whole genome shotgun (WGS) entry which is preliminary data.</text>
</comment>
<evidence type="ECO:0000313" key="3">
    <source>
        <dbReference type="Proteomes" id="UP001054252"/>
    </source>
</evidence>
<dbReference type="InterPro" id="IPR027417">
    <property type="entry name" value="P-loop_NTPase"/>
</dbReference>
<dbReference type="AlphaFoldDB" id="A0AAV5L390"/>
<protein>
    <submittedName>
        <fullName evidence="2">Uncharacterized protein</fullName>
    </submittedName>
</protein>
<proteinExistence type="predicted"/>
<dbReference type="EMBL" id="BPVZ01000092">
    <property type="protein sequence ID" value="GKV31720.1"/>
    <property type="molecule type" value="Genomic_DNA"/>
</dbReference>
<dbReference type="Proteomes" id="UP001054252">
    <property type="component" value="Unassembled WGS sequence"/>
</dbReference>
<reference evidence="2 3" key="1">
    <citation type="journal article" date="2021" name="Commun. Biol.">
        <title>The genome of Shorea leprosula (Dipterocarpaceae) highlights the ecological relevance of drought in aseasonal tropical rainforests.</title>
        <authorList>
            <person name="Ng K.K.S."/>
            <person name="Kobayashi M.J."/>
            <person name="Fawcett J.A."/>
            <person name="Hatakeyama M."/>
            <person name="Paape T."/>
            <person name="Ng C.H."/>
            <person name="Ang C.C."/>
            <person name="Tnah L.H."/>
            <person name="Lee C.T."/>
            <person name="Nishiyama T."/>
            <person name="Sese J."/>
            <person name="O'Brien M.J."/>
            <person name="Copetti D."/>
            <person name="Mohd Noor M.I."/>
            <person name="Ong R.C."/>
            <person name="Putra M."/>
            <person name="Sireger I.Z."/>
            <person name="Indrioko S."/>
            <person name="Kosugi Y."/>
            <person name="Izuno A."/>
            <person name="Isagi Y."/>
            <person name="Lee S.L."/>
            <person name="Shimizu K.K."/>
        </authorList>
    </citation>
    <scope>NUCLEOTIDE SEQUENCE [LARGE SCALE GENOMIC DNA]</scope>
    <source>
        <strain evidence="2">214</strain>
    </source>
</reference>
<evidence type="ECO:0000256" key="1">
    <source>
        <dbReference type="SAM" id="MobiDB-lite"/>
    </source>
</evidence>
<sequence length="176" mass="18879">MSESSSMVTFLGLSSLSSLSPCLLDLLTRTSCSVSLLVIIISIRIAPTLALPITVLVPVHLSIIDIRMTGRAGQEGCAITFISEEDARYAPDLVKALELSEQVVPDDLRALADSFMELAHGTGYGGSGFKFNEEEDEVRIAAKKAQAREYGFEEDKSDSEDEDEAVRSEGSGSSGE</sequence>
<feature type="compositionally biased region" description="Acidic residues" evidence="1">
    <location>
        <begin position="155"/>
        <end position="164"/>
    </location>
</feature>
<gene>
    <name evidence="2" type="ORF">SLEP1_g40389</name>
</gene>
<dbReference type="Gene3D" id="3.40.50.300">
    <property type="entry name" value="P-loop containing nucleotide triphosphate hydrolases"/>
    <property type="match status" value="1"/>
</dbReference>
<accession>A0AAV5L390</accession>